<protein>
    <submittedName>
        <fullName evidence="3">BadF/BadG/BcrA/BcrD ATPase family protein</fullName>
    </submittedName>
</protein>
<dbReference type="Pfam" id="PF09989">
    <property type="entry name" value="DUF2229"/>
    <property type="match status" value="1"/>
</dbReference>
<dbReference type="Proteomes" id="UP001324634">
    <property type="component" value="Chromosome"/>
</dbReference>
<dbReference type="InterPro" id="IPR002731">
    <property type="entry name" value="ATPase_BadF"/>
</dbReference>
<evidence type="ECO:0000313" key="3">
    <source>
        <dbReference type="EMBL" id="WPU63477.1"/>
    </source>
</evidence>
<dbReference type="Gene3D" id="3.30.420.40">
    <property type="match status" value="4"/>
</dbReference>
<feature type="domain" description="DUF2229" evidence="2">
    <location>
        <begin position="733"/>
        <end position="960"/>
    </location>
</feature>
<evidence type="ECO:0000259" key="2">
    <source>
        <dbReference type="Pfam" id="PF09989"/>
    </source>
</evidence>
<organism evidence="3 4">
    <name type="scientific">Peredibacter starrii</name>
    <dbReference type="NCBI Taxonomy" id="28202"/>
    <lineage>
        <taxon>Bacteria</taxon>
        <taxon>Pseudomonadati</taxon>
        <taxon>Bdellovibrionota</taxon>
        <taxon>Bacteriovoracia</taxon>
        <taxon>Bacteriovoracales</taxon>
        <taxon>Bacteriovoracaceae</taxon>
        <taxon>Peredibacter</taxon>
    </lineage>
</organism>
<dbReference type="CDD" id="cd24034">
    <property type="entry name" value="ASKHA_NBD_O66634-like_rpt1"/>
    <property type="match status" value="1"/>
</dbReference>
<dbReference type="SUPFAM" id="SSF53067">
    <property type="entry name" value="Actin-like ATPase domain"/>
    <property type="match status" value="2"/>
</dbReference>
<feature type="domain" description="ATPase BadF/BadG/BcrA/BcrD type" evidence="1">
    <location>
        <begin position="347"/>
        <end position="609"/>
    </location>
</feature>
<proteinExistence type="predicted"/>
<evidence type="ECO:0000259" key="1">
    <source>
        <dbReference type="Pfam" id="PF01869"/>
    </source>
</evidence>
<evidence type="ECO:0000313" key="4">
    <source>
        <dbReference type="Proteomes" id="UP001324634"/>
    </source>
</evidence>
<name>A0AAX4HJS5_9BACT</name>
<dbReference type="InterPro" id="IPR018709">
    <property type="entry name" value="CoA_activase_DUF2229"/>
</dbReference>
<accession>A0AAX4HJS5</accession>
<gene>
    <name evidence="3" type="ORF">SOO65_12335</name>
</gene>
<dbReference type="CDD" id="cd24035">
    <property type="entry name" value="ASKHA_NBD_O66634-like_rpt2"/>
    <property type="match status" value="1"/>
</dbReference>
<reference evidence="3 4" key="1">
    <citation type="submission" date="2023-11" db="EMBL/GenBank/DDBJ databases">
        <title>Peredibacter starrii A3.12.</title>
        <authorList>
            <person name="Mitchell R.J."/>
        </authorList>
    </citation>
    <scope>NUCLEOTIDE SEQUENCE [LARGE SCALE GENOMIC DNA]</scope>
    <source>
        <strain evidence="3 4">A3.12</strain>
    </source>
</reference>
<keyword evidence="4" id="KW-1185">Reference proteome</keyword>
<sequence>MKNSQELSIGIDVGSTTVKVVVLDSSSNILFSKYERHHTKQAQCVLDLLTLIEEKFPEEKKFYMTGSGASTIAPKIGAKFVQEVNAVAMAVEKLHPRAQSVIELGGQDAKVIIFKEKENGDKRTLTYMNDKCASGTGATIDKCMLKVGMDPTGLSSIKFDPEKLHHVAAKCGVFAETDIVNLIKSSIAKEDILNSLADAIVNQNLSVLTRGNTLKDEIILLGGPNTYLPFLVECWKYRIQEIWRERGFTDLLEGDIDKKILVPENSLYYAALGSCYFGRLSFETENYKGLSDLKSFILGGRKEELKQIAGDPLVATAEELSNFLNQYSIPTYKPIEPRSGETIRAFLGVDGGSTSTKCALVDENGKLILKVYTLSKGNPFEDFKILIGKINAHFDHFGAKLDVIGFGVTGYAANIFEKVFSADVNVIETVAHMKSSQNAFGDVDVICDIGGQDIKVLFLKSQELSNFKLSNQCSAGNGMILQGMAEQFGHGVHEYADVAFKAEIAPTFSYGCGVFLDSDRVNFQKQGFSKEEIMAGLAQVLPKNIWQYVVQVPRLESFGRRFVLQGGTQYNLAALKAQVDYIKKRVKNAEVFVHPHPGEAGAIGAALEARELVGIRGYTTFPGLHEAYNISYTTKSDESTRCNFCPNHCARTFVDTKTPSGKSVRYISGFSCEKGTVENKEALKLLMQKNAEKKKNNPNLVRTQAKELFKLDLTVTSHTPGFLQKKIDRSHIKIAMPRVLNMWIMAPFFNAYFLSLGLKAENIIWSSETNEQMSKDGMKYGSIDPCFPAKVAQAHMHQLLYHEKMDYIFFPAITHTPNFLVNVVSSTSCPVVQGTPLVMKSSFTLEKDYFKEKETIFVNSAVDFQNTGYLKKQLLETWSKHLTLSSKENDHAVMEGLKALQNFELEMEKRGQEIIERAEREKGIAILLLGRPYHLDPGLNHQILDEVQGLGFPVITMTSIPKNKEWLSKYFEGNPHDINDVWPENFSTNSAQKVWAAKFAARNPHIAVIDISSFKCGHDAPTYGIIDSITSAAKAAYLTLHDLDQTSPTESFKIRLKTFAYNLNKRIERFRKDDVCSTGPTKTLETSLKVSEVMSHF</sequence>
<dbReference type="InterPro" id="IPR043129">
    <property type="entry name" value="ATPase_NBD"/>
</dbReference>
<dbReference type="PANTHER" id="PTHR32329">
    <property type="entry name" value="BIFUNCTIONAL PROTEIN [INCLUDES 2-HYDROXYACYL-COA DEHYDRATASE (N-TER) AND ITS ACTIVATOR DOMAIN (C_TERM)-RELATED"/>
    <property type="match status" value="1"/>
</dbReference>
<dbReference type="KEGG" id="psti:SOO65_12335"/>
<dbReference type="AlphaFoldDB" id="A0AAX4HJS5"/>
<dbReference type="EMBL" id="CP139487">
    <property type="protein sequence ID" value="WPU63477.1"/>
    <property type="molecule type" value="Genomic_DNA"/>
</dbReference>
<dbReference type="InterPro" id="IPR051805">
    <property type="entry name" value="Dehydratase_Activator_Redct"/>
</dbReference>
<dbReference type="RefSeq" id="WP_321390253.1">
    <property type="nucleotide sequence ID" value="NZ_CP139487.1"/>
</dbReference>
<dbReference type="Pfam" id="PF01869">
    <property type="entry name" value="BcrAD_BadFG"/>
    <property type="match status" value="2"/>
</dbReference>
<dbReference type="PANTHER" id="PTHR32329:SF4">
    <property type="entry name" value="ACTIVATOR OF 2-HYDROXYACYL-COA DEHYDRATASE"/>
    <property type="match status" value="1"/>
</dbReference>
<feature type="domain" description="ATPase BadF/BadG/BcrA/BcrD type" evidence="1">
    <location>
        <begin position="9"/>
        <end position="223"/>
    </location>
</feature>